<proteinExistence type="predicted"/>
<dbReference type="Pfam" id="PF05699">
    <property type="entry name" value="Dimer_Tnp_hAT"/>
    <property type="match status" value="1"/>
</dbReference>
<evidence type="ECO:0000313" key="2">
    <source>
        <dbReference type="EMBL" id="CAH1099451.1"/>
    </source>
</evidence>
<evidence type="ECO:0000259" key="1">
    <source>
        <dbReference type="Pfam" id="PF05699"/>
    </source>
</evidence>
<name>A0A9P0CDU3_9CUCU</name>
<dbReference type="SUPFAM" id="SSF53098">
    <property type="entry name" value="Ribonuclease H-like"/>
    <property type="match status" value="1"/>
</dbReference>
<dbReference type="InterPro" id="IPR008906">
    <property type="entry name" value="HATC_C_dom"/>
</dbReference>
<sequence>MGFRLKVKYELEKQIRTMSEEMYEMTTNSESEANKKSEINILFPEDSGPNNYLSTVEEYNSKILLRKDQNPLTWWKNNSNKYPLLSVLAESGLTGPIRLARFDRTD</sequence>
<dbReference type="Proteomes" id="UP001153636">
    <property type="component" value="Chromosome 1"/>
</dbReference>
<reference evidence="2" key="1">
    <citation type="submission" date="2022-01" db="EMBL/GenBank/DDBJ databases">
        <authorList>
            <person name="King R."/>
        </authorList>
    </citation>
    <scope>NUCLEOTIDE SEQUENCE</scope>
</reference>
<accession>A0A9P0CDU3</accession>
<dbReference type="OrthoDB" id="1301613at2759"/>
<keyword evidence="3" id="KW-1185">Reference proteome</keyword>
<feature type="domain" description="HAT C-terminal dimerisation" evidence="1">
    <location>
        <begin position="57"/>
        <end position="100"/>
    </location>
</feature>
<dbReference type="AlphaFoldDB" id="A0A9P0CDU3"/>
<dbReference type="GO" id="GO:0046983">
    <property type="term" value="F:protein dimerization activity"/>
    <property type="evidence" value="ECO:0007669"/>
    <property type="project" value="InterPro"/>
</dbReference>
<gene>
    <name evidence="2" type="ORF">PSYICH_LOCUS286</name>
</gene>
<organism evidence="2 3">
    <name type="scientific">Psylliodes chrysocephalus</name>
    <dbReference type="NCBI Taxonomy" id="3402493"/>
    <lineage>
        <taxon>Eukaryota</taxon>
        <taxon>Metazoa</taxon>
        <taxon>Ecdysozoa</taxon>
        <taxon>Arthropoda</taxon>
        <taxon>Hexapoda</taxon>
        <taxon>Insecta</taxon>
        <taxon>Pterygota</taxon>
        <taxon>Neoptera</taxon>
        <taxon>Endopterygota</taxon>
        <taxon>Coleoptera</taxon>
        <taxon>Polyphaga</taxon>
        <taxon>Cucujiformia</taxon>
        <taxon>Chrysomeloidea</taxon>
        <taxon>Chrysomelidae</taxon>
        <taxon>Galerucinae</taxon>
        <taxon>Alticini</taxon>
        <taxon>Psylliodes</taxon>
    </lineage>
</organism>
<protein>
    <recommendedName>
        <fullName evidence="1">HAT C-terminal dimerisation domain-containing protein</fullName>
    </recommendedName>
</protein>
<dbReference type="InterPro" id="IPR012337">
    <property type="entry name" value="RNaseH-like_sf"/>
</dbReference>
<dbReference type="EMBL" id="OV651813">
    <property type="protein sequence ID" value="CAH1099451.1"/>
    <property type="molecule type" value="Genomic_DNA"/>
</dbReference>
<evidence type="ECO:0000313" key="3">
    <source>
        <dbReference type="Proteomes" id="UP001153636"/>
    </source>
</evidence>